<organism evidence="1">
    <name type="scientific">Chromera velia CCMP2878</name>
    <dbReference type="NCBI Taxonomy" id="1169474"/>
    <lineage>
        <taxon>Eukaryota</taxon>
        <taxon>Sar</taxon>
        <taxon>Alveolata</taxon>
        <taxon>Colpodellida</taxon>
        <taxon>Chromeraceae</taxon>
        <taxon>Chromera</taxon>
    </lineage>
</organism>
<reference evidence="1" key="1">
    <citation type="submission" date="2014-11" db="EMBL/GenBank/DDBJ databases">
        <authorList>
            <person name="Otto D Thomas"/>
            <person name="Naeem Raeece"/>
        </authorList>
    </citation>
    <scope>NUCLEOTIDE SEQUENCE</scope>
</reference>
<dbReference type="AlphaFoldDB" id="A0A0G4HSD6"/>
<dbReference type="VEuPathDB" id="CryptoDB:Cvel_31012"/>
<sequence length="66" mass="7150">MKASTLPEANQAVQSNMFGRIPNGSDFCFVVAGKDHTSGPEGTLKMETSGGRKGFDIYYNRSYKGV</sequence>
<proteinExistence type="predicted"/>
<accession>A0A0G4HSD6</accession>
<protein>
    <submittedName>
        <fullName evidence="1">Uncharacterized protein</fullName>
    </submittedName>
</protein>
<name>A0A0G4HSD6_9ALVE</name>
<gene>
    <name evidence="1" type="ORF">Cvel_31012</name>
</gene>
<dbReference type="EMBL" id="CDMZ01003699">
    <property type="protein sequence ID" value="CEM47286.1"/>
    <property type="molecule type" value="Genomic_DNA"/>
</dbReference>
<evidence type="ECO:0000313" key="1">
    <source>
        <dbReference type="EMBL" id="CEM47286.1"/>
    </source>
</evidence>